<evidence type="ECO:0000256" key="2">
    <source>
        <dbReference type="ARBA" id="ARBA00005698"/>
    </source>
</evidence>
<comment type="similarity">
    <text evidence="2">Belongs to the complex I subunit 6 family.</text>
</comment>
<keyword evidence="10 16" id="KW-1133">Transmembrane helix</keyword>
<evidence type="ECO:0000256" key="8">
    <source>
        <dbReference type="ARBA" id="ARBA00022967"/>
    </source>
</evidence>
<evidence type="ECO:0000256" key="7">
    <source>
        <dbReference type="ARBA" id="ARBA00022692"/>
    </source>
</evidence>
<comment type="subcellular location">
    <subcellularLocation>
        <location evidence="1">Mitochondrion membrane</location>
        <topology evidence="1">Multi-pass membrane protein</topology>
    </subcellularLocation>
</comment>
<keyword evidence="11" id="KW-0520">NAD</keyword>
<proteinExistence type="inferred from homology"/>
<dbReference type="PANTHER" id="PTHR11435">
    <property type="entry name" value="NADH UBIQUINONE OXIDOREDUCTASE SUBUNIT ND6"/>
    <property type="match status" value="1"/>
</dbReference>
<evidence type="ECO:0000256" key="14">
    <source>
        <dbReference type="ARBA" id="ARBA00031019"/>
    </source>
</evidence>
<name>I7FD72_CLOCA</name>
<evidence type="ECO:0000256" key="4">
    <source>
        <dbReference type="ARBA" id="ARBA00021095"/>
    </source>
</evidence>
<evidence type="ECO:0000256" key="3">
    <source>
        <dbReference type="ARBA" id="ARBA00012944"/>
    </source>
</evidence>
<protein>
    <recommendedName>
        <fullName evidence="4">NADH-ubiquinone oxidoreductase chain 6</fullName>
        <ecNumber evidence="3">7.1.1.2</ecNumber>
    </recommendedName>
    <alternativeName>
        <fullName evidence="14">NADH dehydrogenase subunit 6</fullName>
    </alternativeName>
</protein>
<keyword evidence="9" id="KW-0249">Electron transport</keyword>
<keyword evidence="8" id="KW-1278">Translocase</keyword>
<evidence type="ECO:0000256" key="9">
    <source>
        <dbReference type="ARBA" id="ARBA00022982"/>
    </source>
</evidence>
<evidence type="ECO:0000256" key="10">
    <source>
        <dbReference type="ARBA" id="ARBA00022989"/>
    </source>
</evidence>
<organism evidence="17">
    <name type="scientific">Closteromerus claviger</name>
    <name type="common">Long-horned beetle</name>
    <dbReference type="NCBI Taxonomy" id="904192"/>
    <lineage>
        <taxon>Eukaryota</taxon>
        <taxon>Metazoa</taxon>
        <taxon>Ecdysozoa</taxon>
        <taxon>Arthropoda</taxon>
        <taxon>Hexapoda</taxon>
        <taxon>Insecta</taxon>
        <taxon>Pterygota</taxon>
        <taxon>Neoptera</taxon>
        <taxon>Endopterygota</taxon>
        <taxon>Coleoptera</taxon>
        <taxon>Polyphaga</taxon>
        <taxon>Cucujiformia</taxon>
        <taxon>Chrysomeloidea</taxon>
        <taxon>Cerambycidae</taxon>
        <taxon>Cerambycinae</taxon>
        <taxon>Callichromatini</taxon>
        <taxon>Closteromerus</taxon>
    </lineage>
</organism>
<comment type="catalytic activity">
    <reaction evidence="15">
        <text>a ubiquinone + NADH + 5 H(+)(in) = a ubiquinol + NAD(+) + 4 H(+)(out)</text>
        <dbReference type="Rhea" id="RHEA:29091"/>
        <dbReference type="Rhea" id="RHEA-COMP:9565"/>
        <dbReference type="Rhea" id="RHEA-COMP:9566"/>
        <dbReference type="ChEBI" id="CHEBI:15378"/>
        <dbReference type="ChEBI" id="CHEBI:16389"/>
        <dbReference type="ChEBI" id="CHEBI:17976"/>
        <dbReference type="ChEBI" id="CHEBI:57540"/>
        <dbReference type="ChEBI" id="CHEBI:57945"/>
        <dbReference type="EC" id="7.1.1.2"/>
    </reaction>
</comment>
<evidence type="ECO:0000256" key="11">
    <source>
        <dbReference type="ARBA" id="ARBA00023027"/>
    </source>
</evidence>
<feature type="transmembrane region" description="Helical" evidence="16">
    <location>
        <begin position="138"/>
        <end position="158"/>
    </location>
</feature>
<feature type="transmembrane region" description="Helical" evidence="16">
    <location>
        <begin position="52"/>
        <end position="73"/>
    </location>
</feature>
<evidence type="ECO:0000256" key="15">
    <source>
        <dbReference type="ARBA" id="ARBA00049551"/>
    </source>
</evidence>
<keyword evidence="13 16" id="KW-0472">Membrane</keyword>
<evidence type="ECO:0000256" key="12">
    <source>
        <dbReference type="ARBA" id="ARBA00023128"/>
    </source>
</evidence>
<keyword evidence="5" id="KW-0813">Transport</keyword>
<dbReference type="InterPro" id="IPR050269">
    <property type="entry name" value="ComplexI_Subunit6"/>
</dbReference>
<keyword evidence="6" id="KW-0679">Respiratory chain</keyword>
<evidence type="ECO:0000256" key="13">
    <source>
        <dbReference type="ARBA" id="ARBA00023136"/>
    </source>
</evidence>
<accession>I7FD72</accession>
<evidence type="ECO:0000256" key="5">
    <source>
        <dbReference type="ARBA" id="ARBA00022448"/>
    </source>
</evidence>
<evidence type="ECO:0000256" key="6">
    <source>
        <dbReference type="ARBA" id="ARBA00022660"/>
    </source>
</evidence>
<keyword evidence="12 17" id="KW-0496">Mitochondrion</keyword>
<dbReference type="AlphaFoldDB" id="I7FD72"/>
<geneLocation type="mitochondrion" evidence="17"/>
<keyword evidence="7 16" id="KW-0812">Transmembrane</keyword>
<dbReference type="GO" id="GO:0008137">
    <property type="term" value="F:NADH dehydrogenase (ubiquinone) activity"/>
    <property type="evidence" value="ECO:0007669"/>
    <property type="project" value="UniProtKB-EC"/>
</dbReference>
<evidence type="ECO:0000256" key="1">
    <source>
        <dbReference type="ARBA" id="ARBA00004225"/>
    </source>
</evidence>
<feature type="transmembrane region" description="Helical" evidence="16">
    <location>
        <begin position="85"/>
        <end position="102"/>
    </location>
</feature>
<sequence>MPCMLTIMMLILMNSILFLFLNHPLSLGSILLVQTILISMLTGLMMTNFWFSYIIFLIMVGGMLILFVYMTSIASNEKFTFSHKILIYIMMWMIMIGGINMMDKIMISKLINLDLNEMFNFSKNSLIMSKYMNMPSSMIFLSMIIYLLITLIVVVKISKINMGPLRQKF</sequence>
<dbReference type="GO" id="GO:0031966">
    <property type="term" value="C:mitochondrial membrane"/>
    <property type="evidence" value="ECO:0007669"/>
    <property type="project" value="UniProtKB-SubCell"/>
</dbReference>
<dbReference type="PANTHER" id="PTHR11435:SF1">
    <property type="entry name" value="NADH-UBIQUINONE OXIDOREDUCTASE CHAIN 6"/>
    <property type="match status" value="1"/>
</dbReference>
<dbReference type="EMBL" id="HQ232804">
    <property type="protein sequence ID" value="AFP16876.1"/>
    <property type="molecule type" value="Genomic_DNA"/>
</dbReference>
<dbReference type="EC" id="7.1.1.2" evidence="3"/>
<evidence type="ECO:0000256" key="16">
    <source>
        <dbReference type="SAM" id="Phobius"/>
    </source>
</evidence>
<evidence type="ECO:0000313" key="17">
    <source>
        <dbReference type="EMBL" id="AFP16876.1"/>
    </source>
</evidence>
<gene>
    <name evidence="17" type="primary">ND6</name>
</gene>
<reference evidence="17" key="1">
    <citation type="journal article" date="2010" name="Nucleic Acids Res.">
        <title>Why barcode? High-throughput multiplex sequencing of mitochondrial genomes for molecular systematics.</title>
        <authorList>
            <person name="Timmermans M.J."/>
            <person name="Dodsworth S."/>
            <person name="Culverwell C.L."/>
            <person name="Bocak L."/>
            <person name="Ahrens D."/>
            <person name="Littlewood D.T."/>
            <person name="Pons J."/>
            <person name="Vogler A.P."/>
        </authorList>
    </citation>
    <scope>NUCLEOTIDE SEQUENCE</scope>
</reference>